<dbReference type="Proteomes" id="UP001163046">
    <property type="component" value="Unassembled WGS sequence"/>
</dbReference>
<dbReference type="AlphaFoldDB" id="A0A9W9ZWJ8"/>
<keyword evidence="1" id="KW-0732">Signal</keyword>
<evidence type="ECO:0000256" key="1">
    <source>
        <dbReference type="SAM" id="SignalP"/>
    </source>
</evidence>
<accession>A0A9W9ZWJ8</accession>
<sequence length="446" mass="50242">MQILTFLLLLMVQSGWATQCDKYSGPSGITECIQLQQYYNQYQWATCLTNAYIKQKSGHKHNCRDRSATYCWYQCMIEMHKKSSGFVTGDCSCKPGSPTSNPSVFPVTFLPLDCDSPSGDSCDWYRNCLEKKYPCEPSSNAYAIRYAEKFCRSFDKRRAKFSPDGQKWMDGVRKCLQVSLVPLLRPWANPTCKGIREKAFASHIPCYLNPDKDVPSICDLDCLEYYKIFWTIKGSFIKLDTAWESFKGMWNIGTKCPLSRSRQFGQCVEQKVNGVIKFVKLKIQNFMKRKRRSTDPLPEADAQSRFADGVGSAIASTLKWNTDVMDWLAFPGRFEDFNHLEIIIALADKKALGIVTALVLSVDFNQVIHEFASAVEKGKLPLQVDGYNVWVKSLASCSDKSCDNTQTLAVSDKPPKWNGAAGISHGNVGLCGAIAVLIVLMDKLFY</sequence>
<evidence type="ECO:0000313" key="2">
    <source>
        <dbReference type="EMBL" id="KAJ7388474.1"/>
    </source>
</evidence>
<feature type="chain" id="PRO_5040823497" evidence="1">
    <location>
        <begin position="18"/>
        <end position="446"/>
    </location>
</feature>
<feature type="signal peptide" evidence="1">
    <location>
        <begin position="1"/>
        <end position="17"/>
    </location>
</feature>
<protein>
    <submittedName>
        <fullName evidence="2">Uncharacterized protein</fullName>
    </submittedName>
</protein>
<evidence type="ECO:0000313" key="3">
    <source>
        <dbReference type="Proteomes" id="UP001163046"/>
    </source>
</evidence>
<proteinExistence type="predicted"/>
<keyword evidence="3" id="KW-1185">Reference proteome</keyword>
<name>A0A9W9ZWJ8_9CNID</name>
<gene>
    <name evidence="2" type="ORF">OS493_037384</name>
</gene>
<dbReference type="OrthoDB" id="9983261at2759"/>
<comment type="caution">
    <text evidence="2">The sequence shown here is derived from an EMBL/GenBank/DDBJ whole genome shotgun (WGS) entry which is preliminary data.</text>
</comment>
<reference evidence="2" key="1">
    <citation type="submission" date="2023-01" db="EMBL/GenBank/DDBJ databases">
        <title>Genome assembly of the deep-sea coral Lophelia pertusa.</title>
        <authorList>
            <person name="Herrera S."/>
            <person name="Cordes E."/>
        </authorList>
    </citation>
    <scope>NUCLEOTIDE SEQUENCE</scope>
    <source>
        <strain evidence="2">USNM1676648</strain>
        <tissue evidence="2">Polyp</tissue>
    </source>
</reference>
<dbReference type="EMBL" id="MU825466">
    <property type="protein sequence ID" value="KAJ7388474.1"/>
    <property type="molecule type" value="Genomic_DNA"/>
</dbReference>
<organism evidence="2 3">
    <name type="scientific">Desmophyllum pertusum</name>
    <dbReference type="NCBI Taxonomy" id="174260"/>
    <lineage>
        <taxon>Eukaryota</taxon>
        <taxon>Metazoa</taxon>
        <taxon>Cnidaria</taxon>
        <taxon>Anthozoa</taxon>
        <taxon>Hexacorallia</taxon>
        <taxon>Scleractinia</taxon>
        <taxon>Caryophylliina</taxon>
        <taxon>Caryophylliidae</taxon>
        <taxon>Desmophyllum</taxon>
    </lineage>
</organism>